<dbReference type="AlphaFoldDB" id="A0A132PCU4"/>
<reference evidence="2 3" key="1">
    <citation type="submission" date="2015-07" db="EMBL/GenBank/DDBJ databases">
        <title>A draft genome sequence of Mycobacterium wolinskyi.</title>
        <authorList>
            <person name="de Man T.J."/>
            <person name="Perry K.A."/>
            <person name="Coulliette A.D."/>
            <person name="Jensen B."/>
            <person name="Toney N.C."/>
            <person name="Limbago B.M."/>
            <person name="Noble-Wang J."/>
        </authorList>
    </citation>
    <scope>NUCLEOTIDE SEQUENCE [LARGE SCALE GENOMIC DNA]</scope>
    <source>
        <strain evidence="2 3">CDC_01</strain>
    </source>
</reference>
<dbReference type="RefSeq" id="WP_067857743.1">
    <property type="nucleotide sequence ID" value="NZ_JBJZOV010000013.1"/>
</dbReference>
<keyword evidence="3" id="KW-1185">Reference proteome</keyword>
<dbReference type="InterPro" id="IPR012349">
    <property type="entry name" value="Split_barrel_FMN-bd"/>
</dbReference>
<evidence type="ECO:0000256" key="1">
    <source>
        <dbReference type="SAM" id="MobiDB-lite"/>
    </source>
</evidence>
<name>A0A132PCU4_9MYCO</name>
<dbReference type="PANTHER" id="PTHR35802">
    <property type="entry name" value="PROTEASE SYNTHASE AND SPORULATION PROTEIN PAI 2"/>
    <property type="match status" value="1"/>
</dbReference>
<organism evidence="2 3">
    <name type="scientific">Mycolicibacterium wolinskyi</name>
    <dbReference type="NCBI Taxonomy" id="59750"/>
    <lineage>
        <taxon>Bacteria</taxon>
        <taxon>Bacillati</taxon>
        <taxon>Actinomycetota</taxon>
        <taxon>Actinomycetes</taxon>
        <taxon>Mycobacteriales</taxon>
        <taxon>Mycobacteriaceae</taxon>
        <taxon>Mycolicibacterium</taxon>
    </lineage>
</organism>
<dbReference type="EMBL" id="LGTW01000030">
    <property type="protein sequence ID" value="KWX20136.1"/>
    <property type="molecule type" value="Genomic_DNA"/>
</dbReference>
<dbReference type="PANTHER" id="PTHR35802:SF1">
    <property type="entry name" value="PROTEASE SYNTHASE AND SPORULATION PROTEIN PAI 2"/>
    <property type="match status" value="1"/>
</dbReference>
<protein>
    <submittedName>
        <fullName evidence="2">Transcriptional regulator</fullName>
    </submittedName>
</protein>
<evidence type="ECO:0000313" key="3">
    <source>
        <dbReference type="Proteomes" id="UP000070612"/>
    </source>
</evidence>
<evidence type="ECO:0000313" key="2">
    <source>
        <dbReference type="EMBL" id="KWX20136.1"/>
    </source>
</evidence>
<dbReference type="InterPro" id="IPR007396">
    <property type="entry name" value="TR_PAI2-type"/>
</dbReference>
<dbReference type="SUPFAM" id="SSF50475">
    <property type="entry name" value="FMN-binding split barrel"/>
    <property type="match status" value="1"/>
</dbReference>
<dbReference type="PATRIC" id="fig|59750.3.peg.4689"/>
<dbReference type="PIRSF" id="PIRSF010372">
    <property type="entry name" value="PaiB"/>
    <property type="match status" value="1"/>
</dbReference>
<proteinExistence type="predicted"/>
<dbReference type="Gene3D" id="2.30.110.10">
    <property type="entry name" value="Electron Transport, Fmn-binding Protein, Chain A"/>
    <property type="match status" value="1"/>
</dbReference>
<accession>A0A132PCU4</accession>
<dbReference type="Pfam" id="PF04299">
    <property type="entry name" value="FMN_bind_2"/>
    <property type="match status" value="1"/>
</dbReference>
<gene>
    <name evidence="2" type="ORF">AFM11_31815</name>
</gene>
<dbReference type="Proteomes" id="UP000070612">
    <property type="component" value="Unassembled WGS sequence"/>
</dbReference>
<sequence length="207" mass="22504">MYLPPKFALTAEETAAALEQAGFAHLVSYASTGLVVTPLPLLYDSERHSLVGHVARANPHSQAADAESVAVFAGPQAYVSPGFYATKAETGKVVPTWNYEVLNVYGRLEVHDDPEWVLDMVTKLTDRHEQDRPEPWRVSDAPETFTRGQLNAIVGVELPVERVEAKAKMSQNQPARNRAGVIAGLATSDSPSDLTVSERVATLNSDH</sequence>
<feature type="region of interest" description="Disordered" evidence="1">
    <location>
        <begin position="185"/>
        <end position="207"/>
    </location>
</feature>
<comment type="caution">
    <text evidence="2">The sequence shown here is derived from an EMBL/GenBank/DDBJ whole genome shotgun (WGS) entry which is preliminary data.</text>
</comment>
<dbReference type="STRING" id="59750.AWC31_31990"/>